<proteinExistence type="predicted"/>
<dbReference type="RefSeq" id="WP_171605786.1">
    <property type="nucleotide sequence ID" value="NZ_WHPF01000001.1"/>
</dbReference>
<dbReference type="SUPFAM" id="SSF55073">
    <property type="entry name" value="Nucleotide cyclase"/>
    <property type="match status" value="1"/>
</dbReference>
<name>A0A8J8JRQ5_9BACT</name>
<evidence type="ECO:0000313" key="2">
    <source>
        <dbReference type="EMBL" id="NNV53868.1"/>
    </source>
</evidence>
<protein>
    <recommendedName>
        <fullName evidence="1">Guanylate cyclase domain-containing protein</fullName>
    </recommendedName>
</protein>
<dbReference type="InterPro" id="IPR001054">
    <property type="entry name" value="A/G_cyclase"/>
</dbReference>
<dbReference type="CDD" id="cd07302">
    <property type="entry name" value="CHD"/>
    <property type="match status" value="1"/>
</dbReference>
<dbReference type="PROSITE" id="PS50125">
    <property type="entry name" value="GUANYLATE_CYCLASE_2"/>
    <property type="match status" value="1"/>
</dbReference>
<organism evidence="2 3">
    <name type="scientific">Limnovirga soli</name>
    <dbReference type="NCBI Taxonomy" id="2656915"/>
    <lineage>
        <taxon>Bacteria</taxon>
        <taxon>Pseudomonadati</taxon>
        <taxon>Bacteroidota</taxon>
        <taxon>Chitinophagia</taxon>
        <taxon>Chitinophagales</taxon>
        <taxon>Chitinophagaceae</taxon>
        <taxon>Limnovirga</taxon>
    </lineage>
</organism>
<dbReference type="Gene3D" id="3.30.70.1230">
    <property type="entry name" value="Nucleotide cyclase"/>
    <property type="match status" value="1"/>
</dbReference>
<keyword evidence="3" id="KW-1185">Reference proteome</keyword>
<dbReference type="InterPro" id="IPR029787">
    <property type="entry name" value="Nucleotide_cyclase"/>
</dbReference>
<evidence type="ECO:0000313" key="3">
    <source>
        <dbReference type="Proteomes" id="UP000598971"/>
    </source>
</evidence>
<dbReference type="EMBL" id="WHPF01000001">
    <property type="protein sequence ID" value="NNV53868.1"/>
    <property type="molecule type" value="Genomic_DNA"/>
</dbReference>
<dbReference type="Pfam" id="PF00211">
    <property type="entry name" value="Guanylate_cyc"/>
    <property type="match status" value="1"/>
</dbReference>
<accession>A0A8J8JRQ5</accession>
<gene>
    <name evidence="2" type="ORF">GD597_00260</name>
</gene>
<evidence type="ECO:0000259" key="1">
    <source>
        <dbReference type="PROSITE" id="PS50125"/>
    </source>
</evidence>
<dbReference type="GO" id="GO:0035556">
    <property type="term" value="P:intracellular signal transduction"/>
    <property type="evidence" value="ECO:0007669"/>
    <property type="project" value="InterPro"/>
</dbReference>
<dbReference type="AlphaFoldDB" id="A0A8J8JRQ5"/>
<dbReference type="Proteomes" id="UP000598971">
    <property type="component" value="Unassembled WGS sequence"/>
</dbReference>
<dbReference type="GO" id="GO:0009190">
    <property type="term" value="P:cyclic nucleotide biosynthetic process"/>
    <property type="evidence" value="ECO:0007669"/>
    <property type="project" value="InterPro"/>
</dbReference>
<sequence>MIYDKYTNHLKDIVKANSKRQDLVKGISGLNSFGRSKTQTIEQIREQRTFSNKLQLNTLPLTLMKQTDLLSNAQLGLHPDFKHLKNSDETENHHIVSLFIDIQGSTNLFKKYDLEDIYSITNTIQSAAIHTIVSLGGHVQRLQGDGVFAYFGGKTIEKKEAIKFAITACSMFSYFVQNDLKDVFLDNDIENINTRIGIDFGNDEDVLWANFGLMDVSELTTLSLHTSLASKMQAFAKRNGIVVGNNVKELLQGDEKWYAIISEENRYIFKNPAKKFFYTQYSFDWFKYLKSLPFISESADGQLHIVTENEIREKERIERLRNTTALLHSQRAFLDENGKINDESGVHHEKHRFHYGK</sequence>
<dbReference type="GO" id="GO:0004016">
    <property type="term" value="F:adenylate cyclase activity"/>
    <property type="evidence" value="ECO:0007669"/>
    <property type="project" value="UniProtKB-ARBA"/>
</dbReference>
<feature type="domain" description="Guanylate cyclase" evidence="1">
    <location>
        <begin position="96"/>
        <end position="201"/>
    </location>
</feature>
<comment type="caution">
    <text evidence="2">The sequence shown here is derived from an EMBL/GenBank/DDBJ whole genome shotgun (WGS) entry which is preliminary data.</text>
</comment>
<reference evidence="2" key="1">
    <citation type="submission" date="2019-10" db="EMBL/GenBank/DDBJ databases">
        <title>Draft genome sequence of Panacibacter sp. KCS-6.</title>
        <authorList>
            <person name="Yim K.J."/>
        </authorList>
    </citation>
    <scope>NUCLEOTIDE SEQUENCE</scope>
    <source>
        <strain evidence="2">KCS-6</strain>
    </source>
</reference>